<feature type="domain" description="FAS1" evidence="1">
    <location>
        <begin position="189"/>
        <end position="343"/>
    </location>
</feature>
<dbReference type="PANTHER" id="PTHR10900:SF80">
    <property type="entry name" value="FASCICLIN-1"/>
    <property type="match status" value="1"/>
</dbReference>
<dbReference type="AlphaFoldDB" id="A0A8J2QGQ9"/>
<sequence length="689" mass="78966">MGVSKNKRDNKNSPCIKLSKVRRSKVKTGFIGGYCGLENLRSNVKSDFELIFFYYQQFLALLERNVVANMSLQYRQMTLFAPTNQAFQRYTGEMDDSLVLFHISNLATTLTNLDYSISSELDGNPPLWITRRRDSMHDDIYVNNAKVDITRTYQATNRNGKQQVLHVIDQVLQPLLPLGQSSVGTTVYNPNAYQFLEHSDLFDIGQHRLRSFRQKVNQIPKKDVFDADGRHTFFIPVDEGFKPTTRSDLIDGKVVDGHVIPHHVLFTQATPDGEEFKSMAFSDNVKVIISFTSTPNGKTDITYVKSNTVAGDAKHSRGVVLADIVRANIPVKNGVVHLIQRPLMVVDTTVVDFLKARKGIEKEDGPLCKFYEVIMDLGEHNQFLNELTLAKDITLFAPSNEAWNEPNVQNIIRNHQKLKDILNLHLVRERLPLDAIIHNNMNQLPGAIYQAPTALPRKYLYFNVINHQNNLTLTVEGGGVNATVTQTNIAATNGFVHIIDRVLGIPYTTVFEKMKTDPMLNITYNMGKRQMFNQQLKEMEHRFTYFVPRDHAWLKFQIRHPTAYKALFREDFGYYTKQILERHVIRSERSYTVSDLKLLANETHPFVLPTTRDPLRLRVKESDKNYYVEWNGHWIHVFRPDVECTNGIIHVIDEPFVLESDIHVTGGVTRSAYTFSLIIPFIIAIILNN</sequence>
<dbReference type="Proteomes" id="UP000789524">
    <property type="component" value="Unassembled WGS sequence"/>
</dbReference>
<dbReference type="InterPro" id="IPR050904">
    <property type="entry name" value="Adhesion/Biosynth-related"/>
</dbReference>
<dbReference type="Pfam" id="PF02469">
    <property type="entry name" value="Fasciclin"/>
    <property type="match status" value="4"/>
</dbReference>
<dbReference type="OrthoDB" id="7700931at2759"/>
<dbReference type="PROSITE" id="PS50213">
    <property type="entry name" value="FAS1"/>
    <property type="match status" value="4"/>
</dbReference>
<gene>
    <name evidence="2" type="ORF">DCHRY22_LOCUS1721</name>
</gene>
<comment type="caution">
    <text evidence="2">The sequence shown here is derived from an EMBL/GenBank/DDBJ whole genome shotgun (WGS) entry which is preliminary data.</text>
</comment>
<dbReference type="GO" id="GO:0007155">
    <property type="term" value="P:cell adhesion"/>
    <property type="evidence" value="ECO:0007669"/>
    <property type="project" value="TreeGrafter"/>
</dbReference>
<feature type="domain" description="FAS1" evidence="1">
    <location>
        <begin position="37"/>
        <end position="172"/>
    </location>
</feature>
<keyword evidence="3" id="KW-1185">Reference proteome</keyword>
<evidence type="ECO:0000313" key="2">
    <source>
        <dbReference type="EMBL" id="CAG9559963.1"/>
    </source>
</evidence>
<dbReference type="PANTHER" id="PTHR10900">
    <property type="entry name" value="PERIOSTIN-RELATED"/>
    <property type="match status" value="1"/>
</dbReference>
<protein>
    <submittedName>
        <fullName evidence="2">(African queen) hypothetical protein</fullName>
    </submittedName>
</protein>
<evidence type="ECO:0000259" key="1">
    <source>
        <dbReference type="PROSITE" id="PS50213"/>
    </source>
</evidence>
<reference evidence="2" key="1">
    <citation type="submission" date="2021-09" db="EMBL/GenBank/DDBJ databases">
        <authorList>
            <person name="Martin H S."/>
        </authorList>
    </citation>
    <scope>NUCLEOTIDE SEQUENCE</scope>
</reference>
<proteinExistence type="predicted"/>
<dbReference type="SUPFAM" id="SSF82153">
    <property type="entry name" value="FAS1 domain"/>
    <property type="match status" value="4"/>
</dbReference>
<organism evidence="2 3">
    <name type="scientific">Danaus chrysippus</name>
    <name type="common">African queen</name>
    <dbReference type="NCBI Taxonomy" id="151541"/>
    <lineage>
        <taxon>Eukaryota</taxon>
        <taxon>Metazoa</taxon>
        <taxon>Ecdysozoa</taxon>
        <taxon>Arthropoda</taxon>
        <taxon>Hexapoda</taxon>
        <taxon>Insecta</taxon>
        <taxon>Pterygota</taxon>
        <taxon>Neoptera</taxon>
        <taxon>Endopterygota</taxon>
        <taxon>Lepidoptera</taxon>
        <taxon>Glossata</taxon>
        <taxon>Ditrysia</taxon>
        <taxon>Papilionoidea</taxon>
        <taxon>Nymphalidae</taxon>
        <taxon>Danainae</taxon>
        <taxon>Danaini</taxon>
        <taxon>Danaina</taxon>
        <taxon>Danaus</taxon>
        <taxon>Anosia</taxon>
    </lineage>
</organism>
<dbReference type="GO" id="GO:0031012">
    <property type="term" value="C:extracellular matrix"/>
    <property type="evidence" value="ECO:0007669"/>
    <property type="project" value="TreeGrafter"/>
</dbReference>
<dbReference type="GO" id="GO:0050839">
    <property type="term" value="F:cell adhesion molecule binding"/>
    <property type="evidence" value="ECO:0007669"/>
    <property type="project" value="TreeGrafter"/>
</dbReference>
<dbReference type="GO" id="GO:0005615">
    <property type="term" value="C:extracellular space"/>
    <property type="evidence" value="ECO:0007669"/>
    <property type="project" value="TreeGrafter"/>
</dbReference>
<feature type="domain" description="FAS1" evidence="1">
    <location>
        <begin position="507"/>
        <end position="656"/>
    </location>
</feature>
<dbReference type="Gene3D" id="2.30.180.10">
    <property type="entry name" value="FAS1 domain"/>
    <property type="match status" value="4"/>
</dbReference>
<dbReference type="GO" id="GO:0030198">
    <property type="term" value="P:extracellular matrix organization"/>
    <property type="evidence" value="ECO:0007669"/>
    <property type="project" value="TreeGrafter"/>
</dbReference>
<accession>A0A8J2QGQ9</accession>
<dbReference type="EMBL" id="CAKASE010000044">
    <property type="protein sequence ID" value="CAG9559963.1"/>
    <property type="molecule type" value="Genomic_DNA"/>
</dbReference>
<dbReference type="SMART" id="SM00554">
    <property type="entry name" value="FAS1"/>
    <property type="match status" value="4"/>
</dbReference>
<feature type="domain" description="FAS1" evidence="1">
    <location>
        <begin position="354"/>
        <end position="503"/>
    </location>
</feature>
<evidence type="ECO:0000313" key="3">
    <source>
        <dbReference type="Proteomes" id="UP000789524"/>
    </source>
</evidence>
<dbReference type="InterPro" id="IPR036378">
    <property type="entry name" value="FAS1_dom_sf"/>
</dbReference>
<dbReference type="InterPro" id="IPR000782">
    <property type="entry name" value="FAS1_domain"/>
</dbReference>
<name>A0A8J2QGQ9_9NEOP</name>